<dbReference type="RefSeq" id="WP_163456638.1">
    <property type="nucleotide sequence ID" value="NZ_JAAGOH010000005.1"/>
</dbReference>
<dbReference type="SUPFAM" id="SSF56281">
    <property type="entry name" value="Metallo-hydrolase/oxidoreductase"/>
    <property type="match status" value="1"/>
</dbReference>
<proteinExistence type="predicted"/>
<gene>
    <name evidence="1" type="ORF">G3A44_06210</name>
</gene>
<dbReference type="AlphaFoldDB" id="A0A7C9TJQ9"/>
<dbReference type="InterPro" id="IPR036866">
    <property type="entry name" value="RibonucZ/Hydroxyglut_hydro"/>
</dbReference>
<keyword evidence="2" id="KW-1185">Reference proteome</keyword>
<comment type="caution">
    <text evidence="1">The sequence shown here is derived from an EMBL/GenBank/DDBJ whole genome shotgun (WGS) entry which is preliminary data.</text>
</comment>
<dbReference type="EMBL" id="JAAGOH010000005">
    <property type="protein sequence ID" value="NDY90785.1"/>
    <property type="molecule type" value="Genomic_DNA"/>
</dbReference>
<accession>A0A7C9TJQ9</accession>
<protein>
    <submittedName>
        <fullName evidence="1">Uncharacterized protein</fullName>
    </submittedName>
</protein>
<sequence>MGLWCGLAAAGAPACPGPSLALQVVAPGVMWLPGLPGEPDAGNHGRTRNQWLVRQGRQVWLVGAGPSPAQARALDCQLQTRWGWTVTDVWVPWPQAEQALGLQGWQRRWRGTPAARLWAHAEVRERMARQCPHCEATLRQRLGPAQADLGEAPIVLPEVAVVGESGRWGPWRWRRFYRAEGLPVVALHLWGTGLVAAPGLLWHDGGPPDLRDAQLQTWQASVQALLAWRQEADRDGTRVAPVARWLPEQGPWADDALLALHLHYGRWLGEAVRAQQAAGRLETDEPPAPPPPLVAWGGHRRAGLNWQRVWQALEPESFSSGASRP</sequence>
<name>A0A7C9TJQ9_9BURK</name>
<reference evidence="1 2" key="1">
    <citation type="submission" date="2020-02" db="EMBL/GenBank/DDBJ databases">
        <title>Ideonella bacterium strain TBM-1.</title>
        <authorList>
            <person name="Chen W.-M."/>
        </authorList>
    </citation>
    <scope>NUCLEOTIDE SEQUENCE [LARGE SCALE GENOMIC DNA]</scope>
    <source>
        <strain evidence="1 2">TBM-1</strain>
    </source>
</reference>
<evidence type="ECO:0000313" key="1">
    <source>
        <dbReference type="EMBL" id="NDY90785.1"/>
    </source>
</evidence>
<dbReference type="Gene3D" id="3.60.15.10">
    <property type="entry name" value="Ribonuclease Z/Hydroxyacylglutathione hydrolase-like"/>
    <property type="match status" value="1"/>
</dbReference>
<dbReference type="Proteomes" id="UP000484255">
    <property type="component" value="Unassembled WGS sequence"/>
</dbReference>
<evidence type="ECO:0000313" key="2">
    <source>
        <dbReference type="Proteomes" id="UP000484255"/>
    </source>
</evidence>
<organism evidence="1 2">
    <name type="scientific">Ideonella livida</name>
    <dbReference type="NCBI Taxonomy" id="2707176"/>
    <lineage>
        <taxon>Bacteria</taxon>
        <taxon>Pseudomonadati</taxon>
        <taxon>Pseudomonadota</taxon>
        <taxon>Betaproteobacteria</taxon>
        <taxon>Burkholderiales</taxon>
        <taxon>Sphaerotilaceae</taxon>
        <taxon>Ideonella</taxon>
    </lineage>
</organism>